<keyword evidence="1 3" id="KW-0853">WD repeat</keyword>
<sequence>MRSKQITWKSSAAISTLTILVGSSSCANLFFHFRNASVATISVATIQPLRSVQGNLTWVYALAISPDGRLLASGSYDKKIKIWDLPSNTLLYTLEGHGNAVVSLAISPDSKLLASGSWDNRIKLWNLETGQLLRTLDGHTDDVEAVAISPNGLYRYPR</sequence>
<feature type="repeat" description="WD" evidence="3">
    <location>
        <begin position="52"/>
        <end position="93"/>
    </location>
</feature>
<dbReference type="PROSITE" id="PS50294">
    <property type="entry name" value="WD_REPEATS_REGION"/>
    <property type="match status" value="2"/>
</dbReference>
<protein>
    <submittedName>
        <fullName evidence="4">Uncharacterized protein</fullName>
    </submittedName>
</protein>
<dbReference type="InterPro" id="IPR036322">
    <property type="entry name" value="WD40_repeat_dom_sf"/>
</dbReference>
<evidence type="ECO:0000256" key="3">
    <source>
        <dbReference type="PROSITE-ProRule" id="PRU00221"/>
    </source>
</evidence>
<keyword evidence="2" id="KW-0677">Repeat</keyword>
<gene>
    <name evidence="4" type="ORF">A6769_33815</name>
</gene>
<proteinExistence type="predicted"/>
<dbReference type="PANTHER" id="PTHR19848">
    <property type="entry name" value="WD40 REPEAT PROTEIN"/>
    <property type="match status" value="1"/>
</dbReference>
<accession>A0A367R2A0</accession>
<dbReference type="PROSITE" id="PS51257">
    <property type="entry name" value="PROKAR_LIPOPROTEIN"/>
    <property type="match status" value="1"/>
</dbReference>
<evidence type="ECO:0000256" key="2">
    <source>
        <dbReference type="ARBA" id="ARBA00022737"/>
    </source>
</evidence>
<dbReference type="Gene3D" id="2.130.10.10">
    <property type="entry name" value="YVTN repeat-like/Quinoprotein amine dehydrogenase"/>
    <property type="match status" value="1"/>
</dbReference>
<dbReference type="InterPro" id="IPR001680">
    <property type="entry name" value="WD40_rpt"/>
</dbReference>
<evidence type="ECO:0000313" key="5">
    <source>
        <dbReference type="Proteomes" id="UP000252085"/>
    </source>
</evidence>
<dbReference type="SUPFAM" id="SSF50978">
    <property type="entry name" value="WD40 repeat-like"/>
    <property type="match status" value="1"/>
</dbReference>
<dbReference type="PROSITE" id="PS00678">
    <property type="entry name" value="WD_REPEATS_1"/>
    <property type="match status" value="2"/>
</dbReference>
<dbReference type="PANTHER" id="PTHR19848:SF8">
    <property type="entry name" value="F-BOX AND WD REPEAT DOMAIN CONTAINING 7"/>
    <property type="match status" value="1"/>
</dbReference>
<dbReference type="InterPro" id="IPR020472">
    <property type="entry name" value="WD40_PAC1"/>
</dbReference>
<dbReference type="InterPro" id="IPR019775">
    <property type="entry name" value="WD40_repeat_CS"/>
</dbReference>
<dbReference type="PRINTS" id="PR00320">
    <property type="entry name" value="GPROTEINBRPT"/>
</dbReference>
<evidence type="ECO:0000313" key="4">
    <source>
        <dbReference type="EMBL" id="RCJ30319.1"/>
    </source>
</evidence>
<dbReference type="PROSITE" id="PS50082">
    <property type="entry name" value="WD_REPEATS_2"/>
    <property type="match status" value="2"/>
</dbReference>
<dbReference type="AlphaFoldDB" id="A0A367R2A0"/>
<feature type="repeat" description="WD" evidence="3">
    <location>
        <begin position="94"/>
        <end position="135"/>
    </location>
</feature>
<dbReference type="InterPro" id="IPR015943">
    <property type="entry name" value="WD40/YVTN_repeat-like_dom_sf"/>
</dbReference>
<dbReference type="EMBL" id="LXQE01000189">
    <property type="protein sequence ID" value="RCJ30319.1"/>
    <property type="molecule type" value="Genomic_DNA"/>
</dbReference>
<name>A0A367R2A0_NOSPU</name>
<dbReference type="Pfam" id="PF00400">
    <property type="entry name" value="WD40"/>
    <property type="match status" value="3"/>
</dbReference>
<dbReference type="Proteomes" id="UP000252085">
    <property type="component" value="Unassembled WGS sequence"/>
</dbReference>
<organism evidence="4 5">
    <name type="scientific">Nostoc punctiforme NIES-2108</name>
    <dbReference type="NCBI Taxonomy" id="1356359"/>
    <lineage>
        <taxon>Bacteria</taxon>
        <taxon>Bacillati</taxon>
        <taxon>Cyanobacteriota</taxon>
        <taxon>Cyanophyceae</taxon>
        <taxon>Nostocales</taxon>
        <taxon>Nostocaceae</taxon>
        <taxon>Nostoc</taxon>
    </lineage>
</organism>
<dbReference type="SMART" id="SM00320">
    <property type="entry name" value="WD40"/>
    <property type="match status" value="3"/>
</dbReference>
<reference evidence="4 5" key="1">
    <citation type="submission" date="2016-04" db="EMBL/GenBank/DDBJ databases">
        <authorList>
            <person name="Evans L.H."/>
            <person name="Alamgir A."/>
            <person name="Owens N."/>
            <person name="Weber N.D."/>
            <person name="Virtaneva K."/>
            <person name="Barbian K."/>
            <person name="Babar A."/>
            <person name="Rosenke K."/>
        </authorList>
    </citation>
    <scope>NUCLEOTIDE SEQUENCE [LARGE SCALE GENOMIC DNA]</scope>
    <source>
        <strain evidence="4">NIES-2108</strain>
    </source>
</reference>
<comment type="caution">
    <text evidence="4">The sequence shown here is derived from an EMBL/GenBank/DDBJ whole genome shotgun (WGS) entry which is preliminary data.</text>
</comment>
<evidence type="ECO:0000256" key="1">
    <source>
        <dbReference type="ARBA" id="ARBA00022574"/>
    </source>
</evidence>